<evidence type="ECO:0000313" key="2">
    <source>
        <dbReference type="Proteomes" id="UP000002019"/>
    </source>
</evidence>
<reference evidence="1 2" key="1">
    <citation type="journal article" date="2008" name="J. Bacteriol.">
        <title>'Candidatus Cloacamonas acidaminovorans': genome sequence reconstruction provides a first glimpse of a new bacterial division.</title>
        <authorList>
            <person name="Pelletier E."/>
            <person name="Kreimeyer A."/>
            <person name="Bocs S."/>
            <person name="Rouy Z."/>
            <person name="Gyapay G."/>
            <person name="Chouari R."/>
            <person name="Riviere D."/>
            <person name="Ganesan A."/>
            <person name="Daegelen P."/>
            <person name="Sghir A."/>
            <person name="Cohen G.N."/>
            <person name="Medigue C."/>
            <person name="Weissenbach J."/>
            <person name="Le Paslier D."/>
        </authorList>
    </citation>
    <scope>NUCLEOTIDE SEQUENCE [LARGE SCALE GENOMIC DNA]</scope>
    <source>
        <strain evidence="2">Evry</strain>
    </source>
</reference>
<sequence length="372" mass="41040">MRKLLTIILLGITLLFSFAYLDAAVKVKVKGTVETKKKKPKPEEIKTATYNAKILAIKKYASEKDSRRRELINELLPEIEKNIDNYILEVNYLNDGEYKNGIWEQLMEITIDDVQLDLLINERMKGIMEMTKPTYLSFVYVAREVAAVESEGKTVKKDLSAKSDVAASSSVATSGETSSDIYDSDKISTSSQADISLSKKGSTNKSIMYSESVTNKSEGITYRIYNPGEIDTKVTEVFNKANFEVVPTYEVGILPEKFAYDFAALNEISSSTQKEATDIAREAGLDFLAVAMLDVGREEIDPVTGGSKVYVKVNGYILDLRKKFAVKICSAGPYQFSGLGSNPTVAKTNALIEAATNASQDLVDQLRVKLGS</sequence>
<name>B0VIL3_CLOAI</name>
<proteinExistence type="predicted"/>
<evidence type="ECO:0000313" key="1">
    <source>
        <dbReference type="EMBL" id="CAO81154.1"/>
    </source>
</evidence>
<dbReference type="RefSeq" id="WP_015425012.1">
    <property type="nucleotide sequence ID" value="NC_020449.1"/>
</dbReference>
<accession>B0VIL3</accession>
<dbReference type="AlphaFoldDB" id="B0VIL3"/>
<protein>
    <submittedName>
        <fullName evidence="1">Uncharacterized protein</fullName>
    </submittedName>
</protein>
<dbReference type="HOGENOM" id="CLU_064459_0_0_0"/>
<dbReference type="KEGG" id="caci:CLOAM1298"/>
<dbReference type="OrthoDB" id="5444556at2"/>
<dbReference type="Proteomes" id="UP000002019">
    <property type="component" value="Chromosome"/>
</dbReference>
<keyword evidence="2" id="KW-1185">Reference proteome</keyword>
<organism evidence="1 2">
    <name type="scientific">Cloacimonas acidaminovorans (strain Evry)</name>
    <dbReference type="NCBI Taxonomy" id="459349"/>
    <lineage>
        <taxon>Bacteria</taxon>
        <taxon>Pseudomonadati</taxon>
        <taxon>Candidatus Cloacimonadota</taxon>
        <taxon>Candidatus Cloacimonadia</taxon>
        <taxon>Candidatus Cloacimonadales</taxon>
        <taxon>Candidatus Cloacimonadaceae</taxon>
        <taxon>Candidatus Cloacimonas</taxon>
    </lineage>
</organism>
<dbReference type="eggNOG" id="ENOG502ZCI4">
    <property type="taxonomic scope" value="Bacteria"/>
</dbReference>
<dbReference type="EMBL" id="CU466930">
    <property type="protein sequence ID" value="CAO81154.1"/>
    <property type="molecule type" value="Genomic_DNA"/>
</dbReference>
<dbReference type="STRING" id="459349.CLOAM1298"/>
<gene>
    <name evidence="1" type="ordered locus">CLOAM1298</name>
</gene>